<reference evidence="1" key="1">
    <citation type="submission" date="2023-10" db="EMBL/GenBank/DDBJ databases">
        <title>Genome assembly of Pristionchus species.</title>
        <authorList>
            <person name="Yoshida K."/>
            <person name="Sommer R.J."/>
        </authorList>
    </citation>
    <scope>NUCLEOTIDE SEQUENCE</scope>
    <source>
        <strain evidence="1">RS5133</strain>
    </source>
</reference>
<name>A0AAV5UXN4_9BILA</name>
<evidence type="ECO:0000313" key="1">
    <source>
        <dbReference type="EMBL" id="GMT11271.1"/>
    </source>
</evidence>
<gene>
    <name evidence="1" type="ORF">PFISCL1PPCAC_2568</name>
</gene>
<dbReference type="Proteomes" id="UP001432322">
    <property type="component" value="Unassembled WGS sequence"/>
</dbReference>
<evidence type="ECO:0000313" key="2">
    <source>
        <dbReference type="Proteomes" id="UP001432322"/>
    </source>
</evidence>
<dbReference type="EMBL" id="BTSY01000001">
    <property type="protein sequence ID" value="GMT11271.1"/>
    <property type="molecule type" value="Genomic_DNA"/>
</dbReference>
<keyword evidence="2" id="KW-1185">Reference proteome</keyword>
<protein>
    <submittedName>
        <fullName evidence="1">Uncharacterized protein</fullName>
    </submittedName>
</protein>
<feature type="non-terminal residue" evidence="1">
    <location>
        <position position="108"/>
    </location>
</feature>
<feature type="non-terminal residue" evidence="1">
    <location>
        <position position="1"/>
    </location>
</feature>
<accession>A0AAV5UXN4</accession>
<dbReference type="AlphaFoldDB" id="A0AAV5UXN4"/>
<proteinExistence type="predicted"/>
<comment type="caution">
    <text evidence="1">The sequence shown here is derived from an EMBL/GenBank/DDBJ whole genome shotgun (WGS) entry which is preliminary data.</text>
</comment>
<organism evidence="1 2">
    <name type="scientific">Pristionchus fissidentatus</name>
    <dbReference type="NCBI Taxonomy" id="1538716"/>
    <lineage>
        <taxon>Eukaryota</taxon>
        <taxon>Metazoa</taxon>
        <taxon>Ecdysozoa</taxon>
        <taxon>Nematoda</taxon>
        <taxon>Chromadorea</taxon>
        <taxon>Rhabditida</taxon>
        <taxon>Rhabditina</taxon>
        <taxon>Diplogasteromorpha</taxon>
        <taxon>Diplogasteroidea</taxon>
        <taxon>Neodiplogasteridae</taxon>
        <taxon>Pristionchus</taxon>
    </lineage>
</organism>
<sequence>GGRCPIPLPIPTLGGYGGGGPACGESPGPGGGYIGGKRRGNISTGGSSFVFDGITIFNVFEGIHTGEGFVRIFPCNLDCPINQTCSFTSASRGDQSKMECRCIEGLEC</sequence>